<dbReference type="InterPro" id="IPR000073">
    <property type="entry name" value="AB_hydrolase_1"/>
</dbReference>
<dbReference type="EMBL" id="CP032509">
    <property type="protein sequence ID" value="AZN73518.1"/>
    <property type="molecule type" value="Genomic_DNA"/>
</dbReference>
<accession>A0A3S9B923</accession>
<dbReference type="PANTHER" id="PTHR43329">
    <property type="entry name" value="EPOXIDE HYDROLASE"/>
    <property type="match status" value="1"/>
</dbReference>
<proteinExistence type="predicted"/>
<dbReference type="AlphaFoldDB" id="A0A3S9B923"/>
<dbReference type="PRINTS" id="PR00111">
    <property type="entry name" value="ABHYDROLASE"/>
</dbReference>
<dbReference type="Proteomes" id="UP000268192">
    <property type="component" value="Chromosome"/>
</dbReference>
<evidence type="ECO:0000313" key="3">
    <source>
        <dbReference type="Proteomes" id="UP000268192"/>
    </source>
</evidence>
<organism evidence="2 3">
    <name type="scientific">Georhizobium profundi</name>
    <dbReference type="NCBI Taxonomy" id="2341112"/>
    <lineage>
        <taxon>Bacteria</taxon>
        <taxon>Pseudomonadati</taxon>
        <taxon>Pseudomonadota</taxon>
        <taxon>Alphaproteobacteria</taxon>
        <taxon>Hyphomicrobiales</taxon>
        <taxon>Rhizobiaceae</taxon>
        <taxon>Georhizobium</taxon>
    </lineage>
</organism>
<dbReference type="InterPro" id="IPR029058">
    <property type="entry name" value="AB_hydrolase_fold"/>
</dbReference>
<protein>
    <submittedName>
        <fullName evidence="2">Alpha/beta hydrolase</fullName>
    </submittedName>
</protein>
<keyword evidence="3" id="KW-1185">Reference proteome</keyword>
<evidence type="ECO:0000313" key="2">
    <source>
        <dbReference type="EMBL" id="AZN73518.1"/>
    </source>
</evidence>
<dbReference type="SUPFAM" id="SSF53474">
    <property type="entry name" value="alpha/beta-Hydrolases"/>
    <property type="match status" value="1"/>
</dbReference>
<feature type="domain" description="AB hydrolase-1" evidence="1">
    <location>
        <begin position="41"/>
        <end position="259"/>
    </location>
</feature>
<reference evidence="2 3" key="1">
    <citation type="submission" date="2018-09" db="EMBL/GenBank/DDBJ databases">
        <title>Marinorhizobium profundi gen. nov., sp. nov., isolated from a deep-sea sediment sample from the New Britain Trench and proposal of Marinorhizobiaceae fam. nov. in the order Rhizobiales of the class Alphaproteobacteria.</title>
        <authorList>
            <person name="Cao J."/>
        </authorList>
    </citation>
    <scope>NUCLEOTIDE SEQUENCE [LARGE SCALE GENOMIC DNA]</scope>
    <source>
        <strain evidence="2 3">WS11</strain>
    </source>
</reference>
<dbReference type="Gene3D" id="3.40.50.1820">
    <property type="entry name" value="alpha/beta hydrolase"/>
    <property type="match status" value="1"/>
</dbReference>
<dbReference type="GO" id="GO:0016787">
    <property type="term" value="F:hydrolase activity"/>
    <property type="evidence" value="ECO:0007669"/>
    <property type="project" value="UniProtKB-KW"/>
</dbReference>
<dbReference type="Pfam" id="PF00561">
    <property type="entry name" value="Abhydrolase_1"/>
    <property type="match status" value="1"/>
</dbReference>
<name>A0A3S9B923_9HYPH</name>
<dbReference type="KEGG" id="abaw:D5400_02040"/>
<gene>
    <name evidence="2" type="ORF">D5400_02040</name>
</gene>
<evidence type="ECO:0000259" key="1">
    <source>
        <dbReference type="Pfam" id="PF00561"/>
    </source>
</evidence>
<sequence length="316" mass="35748">MMNQDVLPTLVQSNRLMEGFRVEKVKTRGAEIHVAIGGEGPPLLLIHGNPLTHVSWHKVAPTLAKSFTVIAPDLRGYGDSSKPDGGEDHAAYTFRAMGEDNFDVMDHFGFDSFQIAGHDRGARVGFRMALDQPQRVERLCALDIVPTHHVLTNVSMGWGLESYHWFFMAQKAPFPERLICADLDYYIHYKLNKKGVGLEIFTKEAMAEYVRCTTPEQIHSVCEDYRATVTLDLAMDTAEYGKRKIECPVMVIWGTNSHCGRHFKPVEAWSEWADDVMGFGVPTGHYPAEHRPDIIYPLFFDFFTGRKPHYEPESAA</sequence>
<keyword evidence="2" id="KW-0378">Hydrolase</keyword>
<dbReference type="OrthoDB" id="9812774at2"/>